<dbReference type="EMBL" id="WWCT01000013">
    <property type="protein sequence ID" value="MYN28109.1"/>
    <property type="molecule type" value="Genomic_DNA"/>
</dbReference>
<dbReference type="Proteomes" id="UP000642144">
    <property type="component" value="Unassembled WGS sequence"/>
</dbReference>
<dbReference type="InterPro" id="IPR011042">
    <property type="entry name" value="6-blade_b-propeller_TolB-like"/>
</dbReference>
<comment type="caution">
    <text evidence="1">The sequence shown here is derived from an EMBL/GenBank/DDBJ whole genome shotgun (WGS) entry which is preliminary data.</text>
</comment>
<protein>
    <submittedName>
        <fullName evidence="1">Uncharacterized protein</fullName>
    </submittedName>
</protein>
<reference evidence="1 2" key="1">
    <citation type="submission" date="2019-12" db="EMBL/GenBank/DDBJ databases">
        <title>Novel species isolated from a subtropical stream in China.</title>
        <authorList>
            <person name="Lu H."/>
        </authorList>
    </citation>
    <scope>NUCLEOTIDE SEQUENCE [LARGE SCALE GENOMIC DNA]</scope>
    <source>
        <strain evidence="1 2">CY42W</strain>
    </source>
</reference>
<dbReference type="RefSeq" id="WP_161055968.1">
    <property type="nucleotide sequence ID" value="NZ_WWCT01000013.1"/>
</dbReference>
<organism evidence="1 2">
    <name type="scientific">Duganella levis</name>
    <dbReference type="NCBI Taxonomy" id="2692169"/>
    <lineage>
        <taxon>Bacteria</taxon>
        <taxon>Pseudomonadati</taxon>
        <taxon>Pseudomonadota</taxon>
        <taxon>Betaproteobacteria</taxon>
        <taxon>Burkholderiales</taxon>
        <taxon>Oxalobacteraceae</taxon>
        <taxon>Telluria group</taxon>
        <taxon>Duganella</taxon>
    </lineage>
</organism>
<proteinExistence type="predicted"/>
<dbReference type="Gene3D" id="2.120.10.30">
    <property type="entry name" value="TolB, C-terminal domain"/>
    <property type="match status" value="1"/>
</dbReference>
<dbReference type="SUPFAM" id="SSF101898">
    <property type="entry name" value="NHL repeat"/>
    <property type="match status" value="1"/>
</dbReference>
<keyword evidence="2" id="KW-1185">Reference proteome</keyword>
<gene>
    <name evidence="1" type="ORF">GTP69_17005</name>
</gene>
<name>A0ABW9W344_9BURK</name>
<evidence type="ECO:0000313" key="1">
    <source>
        <dbReference type="EMBL" id="MYN28109.1"/>
    </source>
</evidence>
<evidence type="ECO:0000313" key="2">
    <source>
        <dbReference type="Proteomes" id="UP000642144"/>
    </source>
</evidence>
<accession>A0ABW9W344</accession>
<sequence>MASSGASVNDTPPATVACHTHVTVNVNASAGGVSKSLTLTVFADPGAPGLSIVSGRLNGDLFNSPTDGPVATARFGDSLAVTADPAGNLYVTGACRTPSRLFGLTLRKISAAARFLTPTVIELDSGENLYVADKDNTALRKINAAADVTTVSALTASLNAAPNSNTYRTAGTIICTTRQASTAWSPTSTRCRAC</sequence>